<dbReference type="Pfam" id="PF14540">
    <property type="entry name" value="NTF-like"/>
    <property type="match status" value="1"/>
</dbReference>
<sequence length="289" mass="33757">MEDLLRPIYQERASNSNTHGILLIEKNKPISPVTDNFDVILLVIVSDPNQAWFVKHYEFEGKTAAMHIVDHELLKSWIDTSTYRRSVEWIINGKIIFDRNEYVEKLKNELSTFPQEKRQLKQAIEFAKLTRSFSEARDLFDSGQFLDAFSKVLRSLHYLGRLAIIEKGYHPEVIVWSQVKRIDRETYKLYEELIQSDEAIDKRVQLMLLAVEFALSSRAETCSQHLIEIMNTKEEPWGYGELKVHPAVQSYAFDLSSMVEYLLEKNIIKVVPVETKGNSIFHRKYKANN</sequence>
<evidence type="ECO:0008006" key="6">
    <source>
        <dbReference type="Google" id="ProtNLM"/>
    </source>
</evidence>
<dbReference type="Pfam" id="PF22339">
    <property type="entry name" value="YgxA-like_sub_bind"/>
    <property type="match status" value="1"/>
</dbReference>
<comment type="caution">
    <text evidence="4">The sequence shown here is derived from an EMBL/GenBank/DDBJ whole genome shotgun (WGS) entry which is preliminary data.</text>
</comment>
<dbReference type="Pfam" id="PF18576">
    <property type="entry name" value="HTH_52"/>
    <property type="match status" value="1"/>
</dbReference>
<evidence type="ECO:0000259" key="3">
    <source>
        <dbReference type="Pfam" id="PF22339"/>
    </source>
</evidence>
<proteinExistence type="predicted"/>
<protein>
    <recommendedName>
        <fullName evidence="6">Nucleotidyltransferase-like domain-containing protein</fullName>
    </recommendedName>
</protein>
<feature type="domain" description="Nucleotidyltransferase-like" evidence="1">
    <location>
        <begin position="1"/>
        <end position="118"/>
    </location>
</feature>
<feature type="domain" description="YgxA-like substrate binding" evidence="3">
    <location>
        <begin position="120"/>
        <end position="218"/>
    </location>
</feature>
<dbReference type="Proteomes" id="UP001296943">
    <property type="component" value="Unassembled WGS sequence"/>
</dbReference>
<evidence type="ECO:0000313" key="4">
    <source>
        <dbReference type="EMBL" id="MBM7572480.1"/>
    </source>
</evidence>
<dbReference type="InterPro" id="IPR029348">
    <property type="entry name" value="NTF-like"/>
</dbReference>
<name>A0ABS2N2X4_9BACI</name>
<feature type="domain" description="YgxA-like helix-turn-helix" evidence="2">
    <location>
        <begin position="224"/>
        <end position="286"/>
    </location>
</feature>
<dbReference type="InterPro" id="IPR054515">
    <property type="entry name" value="YgxA-like_substrate-bd"/>
</dbReference>
<evidence type="ECO:0000313" key="5">
    <source>
        <dbReference type="Proteomes" id="UP001296943"/>
    </source>
</evidence>
<dbReference type="InterPro" id="IPR043519">
    <property type="entry name" value="NT_sf"/>
</dbReference>
<dbReference type="RefSeq" id="WP_204500890.1">
    <property type="nucleotide sequence ID" value="NZ_JAFBDR010000017.1"/>
</dbReference>
<dbReference type="EMBL" id="JAFBDR010000017">
    <property type="protein sequence ID" value="MBM7572480.1"/>
    <property type="molecule type" value="Genomic_DNA"/>
</dbReference>
<dbReference type="Gene3D" id="1.20.120.330">
    <property type="entry name" value="Nucleotidyltransferases domain 2"/>
    <property type="match status" value="1"/>
</dbReference>
<evidence type="ECO:0000259" key="1">
    <source>
        <dbReference type="Pfam" id="PF14540"/>
    </source>
</evidence>
<keyword evidence="5" id="KW-1185">Reference proteome</keyword>
<dbReference type="InterPro" id="IPR036388">
    <property type="entry name" value="WH-like_DNA-bd_sf"/>
</dbReference>
<reference evidence="4 5" key="1">
    <citation type="submission" date="2021-01" db="EMBL/GenBank/DDBJ databases">
        <title>Genomic Encyclopedia of Type Strains, Phase IV (KMG-IV): sequencing the most valuable type-strain genomes for metagenomic binning, comparative biology and taxonomic classification.</title>
        <authorList>
            <person name="Goeker M."/>
        </authorList>
    </citation>
    <scope>NUCLEOTIDE SEQUENCE [LARGE SCALE GENOMIC DNA]</scope>
    <source>
        <strain evidence="4 5">DSM 23711</strain>
    </source>
</reference>
<dbReference type="Gene3D" id="1.10.10.10">
    <property type="entry name" value="Winged helix-like DNA-binding domain superfamily/Winged helix DNA-binding domain"/>
    <property type="match status" value="1"/>
</dbReference>
<dbReference type="InterPro" id="IPR041143">
    <property type="entry name" value="YgxA_HTH"/>
</dbReference>
<evidence type="ECO:0000259" key="2">
    <source>
        <dbReference type="Pfam" id="PF18576"/>
    </source>
</evidence>
<dbReference type="Gene3D" id="3.30.460.10">
    <property type="entry name" value="Beta Polymerase, domain 2"/>
    <property type="match status" value="1"/>
</dbReference>
<gene>
    <name evidence="4" type="ORF">JOC48_002984</name>
</gene>
<accession>A0ABS2N2X4</accession>
<organism evidence="4 5">
    <name type="scientific">Aquibacillus albus</name>
    <dbReference type="NCBI Taxonomy" id="1168171"/>
    <lineage>
        <taxon>Bacteria</taxon>
        <taxon>Bacillati</taxon>
        <taxon>Bacillota</taxon>
        <taxon>Bacilli</taxon>
        <taxon>Bacillales</taxon>
        <taxon>Bacillaceae</taxon>
        <taxon>Aquibacillus</taxon>
    </lineage>
</organism>